<sequence>MKHVVLHRTILFVLLLSAGLFGLSPEHCLHVHNMEDLSCVDTHHEENPLNCCDTCTDGEHCKNCAFHETHQQPLITVSSIPTFEISVHTHTEAGIIPVSILKMPPLFRSISSEAKCAKEFASTRKLKTVRLLC</sequence>
<evidence type="ECO:0000313" key="1">
    <source>
        <dbReference type="EMBL" id="ERP31380.1"/>
    </source>
</evidence>
<protein>
    <submittedName>
        <fullName evidence="1">Uncharacterized protein</fullName>
    </submittedName>
</protein>
<evidence type="ECO:0000313" key="2">
    <source>
        <dbReference type="Proteomes" id="UP000017148"/>
    </source>
</evidence>
<accession>U7DAG2</accession>
<reference evidence="1 2" key="1">
    <citation type="journal article" date="2013" name="Environ. Microbiol.">
        <title>Genome analysis of Chitinivibrio alkaliphilus gen. nov., sp. nov., a novel extremely haloalkaliphilic anaerobic chitinolytic bacterium from the candidate phylum Termite Group 3.</title>
        <authorList>
            <person name="Sorokin D.Y."/>
            <person name="Gumerov V.M."/>
            <person name="Rakitin A.L."/>
            <person name="Beletsky A.V."/>
            <person name="Damste J.S."/>
            <person name="Muyzer G."/>
            <person name="Mardanov A.V."/>
            <person name="Ravin N.V."/>
        </authorList>
    </citation>
    <scope>NUCLEOTIDE SEQUENCE [LARGE SCALE GENOMIC DNA]</scope>
    <source>
        <strain evidence="1 2">ACht1</strain>
    </source>
</reference>
<dbReference type="Proteomes" id="UP000017148">
    <property type="component" value="Unassembled WGS sequence"/>
</dbReference>
<dbReference type="STRING" id="1313304.CALK_1727"/>
<dbReference type="RefSeq" id="WP_022637165.1">
    <property type="nucleotide sequence ID" value="NZ_ASJR01000014.1"/>
</dbReference>
<comment type="caution">
    <text evidence="1">The sequence shown here is derived from an EMBL/GenBank/DDBJ whole genome shotgun (WGS) entry which is preliminary data.</text>
</comment>
<dbReference type="AlphaFoldDB" id="U7DAG2"/>
<organism evidence="1 2">
    <name type="scientific">Chitinivibrio alkaliphilus ACht1</name>
    <dbReference type="NCBI Taxonomy" id="1313304"/>
    <lineage>
        <taxon>Bacteria</taxon>
        <taxon>Pseudomonadati</taxon>
        <taxon>Fibrobacterota</taxon>
        <taxon>Chitinivibrionia</taxon>
        <taxon>Chitinivibrionales</taxon>
        <taxon>Chitinivibrionaceae</taxon>
        <taxon>Chitinivibrio</taxon>
    </lineage>
</organism>
<dbReference type="EMBL" id="ASJR01000014">
    <property type="protein sequence ID" value="ERP31380.1"/>
    <property type="molecule type" value="Genomic_DNA"/>
</dbReference>
<proteinExistence type="predicted"/>
<name>U7DAG2_9BACT</name>
<gene>
    <name evidence="1" type="ORF">CALK_1727</name>
</gene>
<keyword evidence="2" id="KW-1185">Reference proteome</keyword>